<keyword evidence="5 7" id="KW-0676">Redox-active center</keyword>
<dbReference type="Proteomes" id="UP000468668">
    <property type="component" value="Unassembled WGS sequence"/>
</dbReference>
<dbReference type="PRINTS" id="PR00469">
    <property type="entry name" value="PNDRDTASEII"/>
</dbReference>
<proteinExistence type="inferred from homology"/>
<dbReference type="AlphaFoldDB" id="A0A6N6NLT3"/>
<evidence type="ECO:0000256" key="5">
    <source>
        <dbReference type="ARBA" id="ARBA00023284"/>
    </source>
</evidence>
<dbReference type="EC" id="1.8.1.9" evidence="7"/>
<evidence type="ECO:0000256" key="3">
    <source>
        <dbReference type="ARBA" id="ARBA00023002"/>
    </source>
</evidence>
<comment type="cofactor">
    <cofactor evidence="8">
        <name>FAD</name>
        <dbReference type="ChEBI" id="CHEBI:57692"/>
    </cofactor>
    <text evidence="8">Binds 1 FAD per subunit.</text>
</comment>
<keyword evidence="1 7" id="KW-0285">Flavoprotein</keyword>
<gene>
    <name evidence="10" type="primary">trxB</name>
    <name evidence="10" type="ORF">F8C90_05105</name>
</gene>
<dbReference type="PROSITE" id="PS00573">
    <property type="entry name" value="PYRIDINE_REDOX_2"/>
    <property type="match status" value="1"/>
</dbReference>
<evidence type="ECO:0000313" key="10">
    <source>
        <dbReference type="EMBL" id="KAB1640754.1"/>
    </source>
</evidence>
<dbReference type="OrthoDB" id="109585at2"/>
<dbReference type="NCBIfam" id="TIGR01292">
    <property type="entry name" value="TRX_reduct"/>
    <property type="match status" value="1"/>
</dbReference>
<keyword evidence="8" id="KW-0521">NADP</keyword>
<comment type="catalytic activity">
    <reaction evidence="6 7">
        <text>[thioredoxin]-dithiol + NADP(+) = [thioredoxin]-disulfide + NADPH + H(+)</text>
        <dbReference type="Rhea" id="RHEA:20345"/>
        <dbReference type="Rhea" id="RHEA-COMP:10698"/>
        <dbReference type="Rhea" id="RHEA-COMP:10700"/>
        <dbReference type="ChEBI" id="CHEBI:15378"/>
        <dbReference type="ChEBI" id="CHEBI:29950"/>
        <dbReference type="ChEBI" id="CHEBI:50058"/>
        <dbReference type="ChEBI" id="CHEBI:57783"/>
        <dbReference type="ChEBI" id="CHEBI:58349"/>
        <dbReference type="EC" id="1.8.1.9"/>
    </reaction>
</comment>
<evidence type="ECO:0000259" key="9">
    <source>
        <dbReference type="Pfam" id="PF07992"/>
    </source>
</evidence>
<keyword evidence="2 7" id="KW-0274">FAD</keyword>
<evidence type="ECO:0000256" key="6">
    <source>
        <dbReference type="ARBA" id="ARBA00048132"/>
    </source>
</evidence>
<evidence type="ECO:0000313" key="11">
    <source>
        <dbReference type="Proteomes" id="UP000468668"/>
    </source>
</evidence>
<evidence type="ECO:0000256" key="1">
    <source>
        <dbReference type="ARBA" id="ARBA00022630"/>
    </source>
</evidence>
<evidence type="ECO:0000256" key="8">
    <source>
        <dbReference type="RuleBase" id="RU003881"/>
    </source>
</evidence>
<dbReference type="InterPro" id="IPR050097">
    <property type="entry name" value="Ferredoxin-NADP_redctase_2"/>
</dbReference>
<sequence>MNENDVLDVAVIGAGPAGLTAGLYAARAGLSVAIYERISPGGQLAQTERVENYPGFAEGADGFELAWAMKEQAEHFGAVIVSEEVTAVDFSGEVKTLTTPFGQHKARSVIVATGARPRKMGLAGEERLAGRGVSYCATCDGNFFRGKSVCVLGGGNTAAADAKYLARICERVYLVHRRDTLRASAIDRERLSSLPNVEFVWNSRIADLHSEEGRLAAVEVEDVATGARRTLPVGGLFVAIGTIPNADFLEGVLPVDKGGYIVADESGATSVPGVFAAGDVRAKGLRQVVTAVSDGAIAAESAAAYVASR</sequence>
<comment type="caution">
    <text evidence="10">The sequence shown here is derived from an EMBL/GenBank/DDBJ whole genome shotgun (WGS) entry which is preliminary data.</text>
</comment>
<dbReference type="InterPro" id="IPR005982">
    <property type="entry name" value="Thioredox_Rdtase"/>
</dbReference>
<dbReference type="Gene3D" id="3.50.50.60">
    <property type="entry name" value="FAD/NAD(P)-binding domain"/>
    <property type="match status" value="2"/>
</dbReference>
<dbReference type="SUPFAM" id="SSF51905">
    <property type="entry name" value="FAD/NAD(P)-binding domain"/>
    <property type="match status" value="1"/>
</dbReference>
<dbReference type="Pfam" id="PF07992">
    <property type="entry name" value="Pyr_redox_2"/>
    <property type="match status" value="1"/>
</dbReference>
<dbReference type="PANTHER" id="PTHR48105">
    <property type="entry name" value="THIOREDOXIN REDUCTASE 1-RELATED-RELATED"/>
    <property type="match status" value="1"/>
</dbReference>
<dbReference type="RefSeq" id="WP_158049383.1">
    <property type="nucleotide sequence ID" value="NZ_WAJR01000009.1"/>
</dbReference>
<reference evidence="10 11" key="1">
    <citation type="submission" date="2019-09" db="EMBL/GenBank/DDBJ databases">
        <title>Whole genome shotgun sequencing (WGS) of Ellagibacter isourolithinifaciens DSM 104140(T) and Adlercreutzia muris DSM 29508(T).</title>
        <authorList>
            <person name="Stoll D.A."/>
            <person name="Danylec N."/>
            <person name="Huch M."/>
        </authorList>
    </citation>
    <scope>NUCLEOTIDE SEQUENCE [LARGE SCALE GENOMIC DNA]</scope>
    <source>
        <strain evidence="10 11">DSM 104140</strain>
    </source>
</reference>
<dbReference type="EMBL" id="WAJR01000009">
    <property type="protein sequence ID" value="KAB1640754.1"/>
    <property type="molecule type" value="Genomic_DNA"/>
</dbReference>
<dbReference type="InterPro" id="IPR008255">
    <property type="entry name" value="Pyr_nucl-diS_OxRdtase_2_AS"/>
</dbReference>
<protein>
    <recommendedName>
        <fullName evidence="7">Thioredoxin reductase</fullName>
        <ecNumber evidence="7">1.8.1.9</ecNumber>
    </recommendedName>
</protein>
<name>A0A6N6NLT3_9ACTN</name>
<evidence type="ECO:0000256" key="2">
    <source>
        <dbReference type="ARBA" id="ARBA00022827"/>
    </source>
</evidence>
<keyword evidence="4" id="KW-1015">Disulfide bond</keyword>
<evidence type="ECO:0000256" key="4">
    <source>
        <dbReference type="ARBA" id="ARBA00023157"/>
    </source>
</evidence>
<feature type="domain" description="FAD/NAD(P)-binding" evidence="9">
    <location>
        <begin position="8"/>
        <end position="295"/>
    </location>
</feature>
<dbReference type="GO" id="GO:0019430">
    <property type="term" value="P:removal of superoxide radicals"/>
    <property type="evidence" value="ECO:0007669"/>
    <property type="project" value="UniProtKB-UniRule"/>
</dbReference>
<comment type="subunit">
    <text evidence="7">Homodimer.</text>
</comment>
<dbReference type="GeneID" id="98657782"/>
<evidence type="ECO:0000256" key="7">
    <source>
        <dbReference type="RuleBase" id="RU003880"/>
    </source>
</evidence>
<keyword evidence="11" id="KW-1185">Reference proteome</keyword>
<dbReference type="InterPro" id="IPR023753">
    <property type="entry name" value="FAD/NAD-binding_dom"/>
</dbReference>
<comment type="similarity">
    <text evidence="7">Belongs to the class-II pyridine nucleotide-disulfide oxidoreductase family.</text>
</comment>
<dbReference type="InterPro" id="IPR036188">
    <property type="entry name" value="FAD/NAD-bd_sf"/>
</dbReference>
<dbReference type="GO" id="GO:0005737">
    <property type="term" value="C:cytoplasm"/>
    <property type="evidence" value="ECO:0007669"/>
    <property type="project" value="InterPro"/>
</dbReference>
<accession>A0A6N6NLT3</accession>
<keyword evidence="3 7" id="KW-0560">Oxidoreductase</keyword>
<dbReference type="GO" id="GO:0004791">
    <property type="term" value="F:thioredoxin-disulfide reductase (NADPH) activity"/>
    <property type="evidence" value="ECO:0007669"/>
    <property type="project" value="UniProtKB-UniRule"/>
</dbReference>
<organism evidence="10 11">
    <name type="scientific">Ellagibacter isourolithinifaciens</name>
    <dbReference type="NCBI Taxonomy" id="2137581"/>
    <lineage>
        <taxon>Bacteria</taxon>
        <taxon>Bacillati</taxon>
        <taxon>Actinomycetota</taxon>
        <taxon>Coriobacteriia</taxon>
        <taxon>Eggerthellales</taxon>
        <taxon>Eggerthellaceae</taxon>
        <taxon>Ellagibacter</taxon>
    </lineage>
</organism>
<dbReference type="PRINTS" id="PR00368">
    <property type="entry name" value="FADPNR"/>
</dbReference>